<reference evidence="2" key="1">
    <citation type="submission" date="2020-01" db="EMBL/GenBank/DDBJ databases">
        <title>Identification and distribution of gene clusters putatively required for synthesis of sphingolipid metabolism inhibitors in phylogenetically diverse species of the filamentous fungus Fusarium.</title>
        <authorList>
            <person name="Kim H.-S."/>
            <person name="Busman M."/>
            <person name="Brown D.W."/>
            <person name="Divon H."/>
            <person name="Uhlig S."/>
            <person name="Proctor R.H."/>
        </authorList>
    </citation>
    <scope>NUCLEOTIDE SEQUENCE</scope>
    <source>
        <strain evidence="2">NRRL 53441</strain>
    </source>
</reference>
<dbReference type="InterPro" id="IPR003673">
    <property type="entry name" value="CoA-Trfase_fam_III"/>
</dbReference>
<accession>A0A8H4NM91</accession>
<dbReference type="OrthoDB" id="2308815at2759"/>
<organism evidence="2 3">
    <name type="scientific">Fusarium austroafricanum</name>
    <dbReference type="NCBI Taxonomy" id="2364996"/>
    <lineage>
        <taxon>Eukaryota</taxon>
        <taxon>Fungi</taxon>
        <taxon>Dikarya</taxon>
        <taxon>Ascomycota</taxon>
        <taxon>Pezizomycotina</taxon>
        <taxon>Sordariomycetes</taxon>
        <taxon>Hypocreomycetidae</taxon>
        <taxon>Hypocreales</taxon>
        <taxon>Nectriaceae</taxon>
        <taxon>Fusarium</taxon>
        <taxon>Fusarium concolor species complex</taxon>
    </lineage>
</organism>
<gene>
    <name evidence="2" type="ORF">F53441_13119</name>
</gene>
<dbReference type="GO" id="GO:0003824">
    <property type="term" value="F:catalytic activity"/>
    <property type="evidence" value="ECO:0007669"/>
    <property type="project" value="InterPro"/>
</dbReference>
<proteinExistence type="inferred from homology"/>
<sequence length="561" mass="62488">MGPQESYSIRKEASRIFNNVLLRDDRLQLPSEAALVAAKTFFIESDTIDTPYLPVPYKFTESSAALWALAATLGNVMVQDRFGIEQAVHINTDLASLFLMSAGLARVDGKALNDPSIASRYLKYDLGRSFDPYRRLCTNVYRTRDHRFFHLHGSMNADKSLTMVNLPLKKDNPGTPTDIIFTYASQMIELDSDWLDAEANDHWRQAGTVCLTEDEFRASPQGQAIRNDGIYNITPFDQDMLPPAPYPETKGNGCRSRPLEGLRVLDISRVIAAPTIGKLAALFGATVIRVSCTSQPDVGPLLVEGNLGKRDVSINLKSIEGRKTLRNLLDTTDIVIDGYRPGALERLGFGDAYIRTIAKRRGQGIVILRENCYGWKGPWAARSGWQQVSDCFTGVAWGMGEFLGLDEPVVPLLPNSDYQTGLAGLIGILSAIHQRSKKGGSYNIDVSLSQFNQFLLGLGKHSAQVQQDLRTLHPNLKVRHYDDMMSLTEKFMRTAYENTPQLFNPRYFDEIQSRFNGLGGQTETLRYVRSAALYDVTELGYDIGSCFLDTYPPEWPGDAAV</sequence>
<dbReference type="PANTHER" id="PTHR48229:SF1">
    <property type="entry name" value="ALPHA METHYLACYL-COA RACEMASE-RELATED"/>
    <property type="match status" value="1"/>
</dbReference>
<name>A0A8H4NM91_9HYPO</name>
<dbReference type="PANTHER" id="PTHR48229">
    <property type="entry name" value="CAIB/BAIF FAMILY ENZYME (AFU_ORTHOLOGUE AFUA_1G05360)-RELATED"/>
    <property type="match status" value="1"/>
</dbReference>
<dbReference type="InterPro" id="IPR023606">
    <property type="entry name" value="CoA-Trfase_III_dom_1_sf"/>
</dbReference>
<dbReference type="Gene3D" id="3.40.50.10540">
    <property type="entry name" value="Crotonobetainyl-coa:carnitine coa-transferase, domain 1"/>
    <property type="match status" value="1"/>
</dbReference>
<dbReference type="Proteomes" id="UP000605986">
    <property type="component" value="Unassembled WGS sequence"/>
</dbReference>
<dbReference type="EMBL" id="JAADJG010000769">
    <property type="protein sequence ID" value="KAF4437161.1"/>
    <property type="molecule type" value="Genomic_DNA"/>
</dbReference>
<evidence type="ECO:0000256" key="1">
    <source>
        <dbReference type="ARBA" id="ARBA00008383"/>
    </source>
</evidence>
<dbReference type="AlphaFoldDB" id="A0A8H4NM91"/>
<protein>
    <submittedName>
        <fullName evidence="2">CAIB/BAIF family enzyme</fullName>
    </submittedName>
</protein>
<dbReference type="InterPro" id="IPR052985">
    <property type="entry name" value="CoA-trans_III_biosynth/detox"/>
</dbReference>
<comment type="similarity">
    <text evidence="1">Belongs to the CoA-transferase III family.</text>
</comment>
<comment type="caution">
    <text evidence="2">The sequence shown here is derived from an EMBL/GenBank/DDBJ whole genome shotgun (WGS) entry which is preliminary data.</text>
</comment>
<evidence type="ECO:0000313" key="3">
    <source>
        <dbReference type="Proteomes" id="UP000605986"/>
    </source>
</evidence>
<evidence type="ECO:0000313" key="2">
    <source>
        <dbReference type="EMBL" id="KAF4437161.1"/>
    </source>
</evidence>
<dbReference type="Pfam" id="PF02515">
    <property type="entry name" value="CoA_transf_3"/>
    <property type="match status" value="1"/>
</dbReference>
<keyword evidence="3" id="KW-1185">Reference proteome</keyword>
<dbReference type="SUPFAM" id="SSF89796">
    <property type="entry name" value="CoA-transferase family III (CaiB/BaiF)"/>
    <property type="match status" value="2"/>
</dbReference>